<reference evidence="1" key="1">
    <citation type="journal article" date="2018" name="BMC Genomics">
        <title>Comparative genomics of the wheat fungal pathogen Pyrenophora tritici-repentis reveals chromosomal variations and genome plasticity.</title>
        <authorList>
            <person name="Moolhuijzen P."/>
            <person name="See P.T."/>
            <person name="Hane J.K."/>
            <person name="Shi G."/>
            <person name="Liu Z."/>
            <person name="Oliver R.P."/>
            <person name="Moffat C.S."/>
        </authorList>
    </citation>
    <scope>NUCLEOTIDE SEQUENCE [LARGE SCALE GENOMIC DNA]</scope>
    <source>
        <strain evidence="1">M4</strain>
    </source>
</reference>
<sequence>MYISPIPKLRYCLSLMASGGIKVLVVRVNCEINRFPVVSGSRYDSNSNGNHIGFVVVVDDCRKSAVGVVAEIPMTQVVEGYGNGDKAIN</sequence>
<dbReference type="RefSeq" id="XP_065959524.1">
    <property type="nucleotide sequence ID" value="XM_066104960.1"/>
</dbReference>
<proteinExistence type="predicted"/>
<evidence type="ECO:0000313" key="1">
    <source>
        <dbReference type="EMBL" id="KAF7565809.1"/>
    </source>
</evidence>
<comment type="caution">
    <text evidence="1">The sequence shown here is derived from an EMBL/GenBank/DDBJ whole genome shotgun (WGS) entry which is preliminary data.</text>
</comment>
<dbReference type="AlphaFoldDB" id="A0A834VK34"/>
<gene>
    <name evidence="1" type="ORF">PtrM4_052430</name>
</gene>
<organism evidence="1 2">
    <name type="scientific">Pyrenophora tritici-repentis</name>
    <dbReference type="NCBI Taxonomy" id="45151"/>
    <lineage>
        <taxon>Eukaryota</taxon>
        <taxon>Fungi</taxon>
        <taxon>Dikarya</taxon>
        <taxon>Ascomycota</taxon>
        <taxon>Pezizomycotina</taxon>
        <taxon>Dothideomycetes</taxon>
        <taxon>Pleosporomycetidae</taxon>
        <taxon>Pleosporales</taxon>
        <taxon>Pleosporineae</taxon>
        <taxon>Pleosporaceae</taxon>
        <taxon>Pyrenophora</taxon>
    </lineage>
</organism>
<dbReference type="KEGG" id="ptrr:90955042"/>
<accession>A0A834VK34</accession>
<protein>
    <submittedName>
        <fullName evidence="1">Uncharacterized protein</fullName>
    </submittedName>
</protein>
<name>A0A834VK34_9PLEO</name>
<dbReference type="EMBL" id="NQIK02000010">
    <property type="protein sequence ID" value="KAF7565809.1"/>
    <property type="molecule type" value="Genomic_DNA"/>
</dbReference>
<dbReference type="GeneID" id="90955042"/>
<evidence type="ECO:0000313" key="2">
    <source>
        <dbReference type="Proteomes" id="UP000245464"/>
    </source>
</evidence>
<dbReference type="Proteomes" id="UP000245464">
    <property type="component" value="Chromosome 10"/>
</dbReference>